<dbReference type="GO" id="GO:0003676">
    <property type="term" value="F:nucleic acid binding"/>
    <property type="evidence" value="ECO:0007669"/>
    <property type="project" value="InterPro"/>
</dbReference>
<organism evidence="2 3">
    <name type="scientific">Bacillus subtilis</name>
    <dbReference type="NCBI Taxonomy" id="1423"/>
    <lineage>
        <taxon>Bacteria</taxon>
        <taxon>Bacillati</taxon>
        <taxon>Bacillota</taxon>
        <taxon>Bacilli</taxon>
        <taxon>Bacillales</taxon>
        <taxon>Bacillaceae</taxon>
        <taxon>Bacillus</taxon>
    </lineage>
</organism>
<dbReference type="PROSITE" id="PS50879">
    <property type="entry name" value="RNASE_H_1"/>
    <property type="match status" value="1"/>
</dbReference>
<dbReference type="InterPro" id="IPR036397">
    <property type="entry name" value="RNaseH_sf"/>
</dbReference>
<dbReference type="RefSeq" id="WP_134981990.1">
    <property type="nucleotide sequence ID" value="NZ_JAGFPW010000005.1"/>
</dbReference>
<evidence type="ECO:0000313" key="2">
    <source>
        <dbReference type="EMBL" id="MBO3794225.1"/>
    </source>
</evidence>
<accession>A0A8I1WCC7</accession>
<dbReference type="InterPro" id="IPR002156">
    <property type="entry name" value="RNaseH_domain"/>
</dbReference>
<dbReference type="SUPFAM" id="SSF53098">
    <property type="entry name" value="Ribonuclease H-like"/>
    <property type="match status" value="1"/>
</dbReference>
<feature type="domain" description="RNase H type-1" evidence="1">
    <location>
        <begin position="7"/>
        <end position="170"/>
    </location>
</feature>
<name>A0A8I1WCC7_BACIU</name>
<dbReference type="InterPro" id="IPR012337">
    <property type="entry name" value="RNaseH-like_sf"/>
</dbReference>
<sequence length="170" mass="19344">MSKTHFDKLKVNLWVSGTTNKEGDGGWCAHLHCCIAGKHYTKTLGGYGKDTTPTRMTLQAILHGLQALKKDKAVIVHIYTSVANVSSGLNKNMYQWRDREWLTQKNQQPKHLDLWKQIHAILTSKEQIIGYKVHLQNQTNSDQPHRLLAVHTSAEYLQKGKQDLYEAALV</sequence>
<dbReference type="Gene3D" id="3.30.420.10">
    <property type="entry name" value="Ribonuclease H-like superfamily/Ribonuclease H"/>
    <property type="match status" value="1"/>
</dbReference>
<gene>
    <name evidence="2" type="ORF">J5227_07865</name>
</gene>
<comment type="caution">
    <text evidence="2">The sequence shown here is derived from an EMBL/GenBank/DDBJ whole genome shotgun (WGS) entry which is preliminary data.</text>
</comment>
<dbReference type="AlphaFoldDB" id="A0A8I1WCC7"/>
<evidence type="ECO:0000313" key="3">
    <source>
        <dbReference type="Proteomes" id="UP000665181"/>
    </source>
</evidence>
<proteinExistence type="predicted"/>
<dbReference type="EMBL" id="JAGFPW010000005">
    <property type="protein sequence ID" value="MBO3794225.1"/>
    <property type="molecule type" value="Genomic_DNA"/>
</dbReference>
<reference evidence="2" key="1">
    <citation type="submission" date="2021-03" db="EMBL/GenBank/DDBJ databases">
        <title>Isolation of Bacillus subtilis from fermented food sample.</title>
        <authorList>
            <person name="Lakshmanan V."/>
            <person name="Athira K."/>
            <person name="Rajagopal K."/>
        </authorList>
    </citation>
    <scope>NUCLEOTIDE SEQUENCE</scope>
    <source>
        <strain evidence="2">S1</strain>
    </source>
</reference>
<dbReference type="Pfam" id="PF00075">
    <property type="entry name" value="RNase_H"/>
    <property type="match status" value="1"/>
</dbReference>
<evidence type="ECO:0000259" key="1">
    <source>
        <dbReference type="PROSITE" id="PS50879"/>
    </source>
</evidence>
<protein>
    <recommendedName>
        <fullName evidence="1">RNase H type-1 domain-containing protein</fullName>
    </recommendedName>
</protein>
<dbReference type="GO" id="GO:0004523">
    <property type="term" value="F:RNA-DNA hybrid ribonuclease activity"/>
    <property type="evidence" value="ECO:0007669"/>
    <property type="project" value="InterPro"/>
</dbReference>
<dbReference type="Proteomes" id="UP000665181">
    <property type="component" value="Unassembled WGS sequence"/>
</dbReference>